<evidence type="ECO:0000256" key="1">
    <source>
        <dbReference type="ARBA" id="ARBA00034736"/>
    </source>
</evidence>
<dbReference type="GO" id="GO:0110078">
    <property type="term" value="C:TTT Hsp90 cochaperone complex"/>
    <property type="evidence" value="ECO:0007669"/>
    <property type="project" value="InterPro"/>
</dbReference>
<dbReference type="EMBL" id="SEYY01013999">
    <property type="protein sequence ID" value="KAB7500422.1"/>
    <property type="molecule type" value="Genomic_DNA"/>
</dbReference>
<comment type="similarity">
    <text evidence="1">Belongs to the TTI2 family.</text>
</comment>
<name>A0A5N5T280_9CRUS</name>
<sequence>PSSELRWYGRANVIFDALNHNLHTREPSVLEVAYPAAILAASILEKCPKTAKSMQKKFYDGLMDRLLSEMNYEQMLKLRTIYAHALKLWCDSILEVCSNYLGTYEGEEAQDRILILETLEIFVKTCWPRMKFRLNQILKILLQLTYELNLENAPVKNKVK</sequence>
<keyword evidence="3" id="KW-1185">Reference proteome</keyword>
<gene>
    <name evidence="2" type="ORF">Anas_07081</name>
</gene>
<dbReference type="AlphaFoldDB" id="A0A5N5T280"/>
<reference evidence="2 3" key="1">
    <citation type="journal article" date="2019" name="PLoS Biol.">
        <title>Sex chromosomes control vertical transmission of feminizing Wolbachia symbionts in an isopod.</title>
        <authorList>
            <person name="Becking T."/>
            <person name="Chebbi M.A."/>
            <person name="Giraud I."/>
            <person name="Moumen B."/>
            <person name="Laverre T."/>
            <person name="Caubet Y."/>
            <person name="Peccoud J."/>
            <person name="Gilbert C."/>
            <person name="Cordaux R."/>
        </authorList>
    </citation>
    <scope>NUCLEOTIDE SEQUENCE [LARGE SCALE GENOMIC DNA]</scope>
    <source>
        <strain evidence="2">ANa2</strain>
        <tissue evidence="2">Whole body excluding digestive tract and cuticle</tissue>
    </source>
</reference>
<evidence type="ECO:0000313" key="3">
    <source>
        <dbReference type="Proteomes" id="UP000326759"/>
    </source>
</evidence>
<dbReference type="Proteomes" id="UP000326759">
    <property type="component" value="Unassembled WGS sequence"/>
</dbReference>
<dbReference type="GO" id="GO:0005829">
    <property type="term" value="C:cytosol"/>
    <property type="evidence" value="ECO:0007669"/>
    <property type="project" value="TreeGrafter"/>
</dbReference>
<feature type="non-terminal residue" evidence="2">
    <location>
        <position position="1"/>
    </location>
</feature>
<protein>
    <submittedName>
        <fullName evidence="2">Uncharacterized protein</fullName>
    </submittedName>
</protein>
<dbReference type="OrthoDB" id="6417021at2759"/>
<dbReference type="InterPro" id="IPR018870">
    <property type="entry name" value="Tti2"/>
</dbReference>
<dbReference type="PANTHER" id="PTHR32226">
    <property type="entry name" value="TELO2-INTERACTING PROTEIN 2"/>
    <property type="match status" value="1"/>
</dbReference>
<dbReference type="PANTHER" id="PTHR32226:SF2">
    <property type="entry name" value="TELO2-INTERACTING PROTEIN 2"/>
    <property type="match status" value="1"/>
</dbReference>
<dbReference type="GO" id="GO:0005634">
    <property type="term" value="C:nucleus"/>
    <property type="evidence" value="ECO:0007669"/>
    <property type="project" value="TreeGrafter"/>
</dbReference>
<accession>A0A5N5T280</accession>
<proteinExistence type="inferred from homology"/>
<organism evidence="2 3">
    <name type="scientific">Armadillidium nasatum</name>
    <dbReference type="NCBI Taxonomy" id="96803"/>
    <lineage>
        <taxon>Eukaryota</taxon>
        <taxon>Metazoa</taxon>
        <taxon>Ecdysozoa</taxon>
        <taxon>Arthropoda</taxon>
        <taxon>Crustacea</taxon>
        <taxon>Multicrustacea</taxon>
        <taxon>Malacostraca</taxon>
        <taxon>Eumalacostraca</taxon>
        <taxon>Peracarida</taxon>
        <taxon>Isopoda</taxon>
        <taxon>Oniscidea</taxon>
        <taxon>Crinocheta</taxon>
        <taxon>Armadillidiidae</taxon>
        <taxon>Armadillidium</taxon>
    </lineage>
</organism>
<evidence type="ECO:0000313" key="2">
    <source>
        <dbReference type="EMBL" id="KAB7500422.1"/>
    </source>
</evidence>
<comment type="caution">
    <text evidence="2">The sequence shown here is derived from an EMBL/GenBank/DDBJ whole genome shotgun (WGS) entry which is preliminary data.</text>
</comment>